<dbReference type="InterPro" id="IPR016181">
    <property type="entry name" value="Acyl_CoA_acyltransferase"/>
</dbReference>
<keyword evidence="3" id="KW-1185">Reference proteome</keyword>
<comment type="caution">
    <text evidence="2">The sequence shown here is derived from an EMBL/GenBank/DDBJ whole genome shotgun (WGS) entry which is preliminary data.</text>
</comment>
<sequence length="251" mass="27928">MATASLDTGYDHNFCFPVPSALENDRVKLIPFIPSRHAKPFFDAVLPYPEVFNYLPGGPYATPEEVSTTFFVPVIHKNQGNVLFLLIDKTKKASPSSAQFEGEDGAIAGHLAYINSSPVNLATEIGWILILPPFQRTHVTSNAVGLMMHYALDLPDRSGLGLRRVCWQANALNLPSRRLAERMGFNLEGILRWDRVLPRNKQEFGNGVKVRDGDSRGEDCVGRDTAMLSHCWDDWESRGRDSVDAIMARVG</sequence>
<dbReference type="GO" id="GO:1990189">
    <property type="term" value="F:protein N-terminal-serine acetyltransferase activity"/>
    <property type="evidence" value="ECO:0007669"/>
    <property type="project" value="TreeGrafter"/>
</dbReference>
<organism evidence="2 3">
    <name type="scientific">Macrolepiota fuliginosa MF-IS2</name>
    <dbReference type="NCBI Taxonomy" id="1400762"/>
    <lineage>
        <taxon>Eukaryota</taxon>
        <taxon>Fungi</taxon>
        <taxon>Dikarya</taxon>
        <taxon>Basidiomycota</taxon>
        <taxon>Agaricomycotina</taxon>
        <taxon>Agaricomycetes</taxon>
        <taxon>Agaricomycetidae</taxon>
        <taxon>Agaricales</taxon>
        <taxon>Agaricineae</taxon>
        <taxon>Agaricaceae</taxon>
        <taxon>Macrolepiota</taxon>
    </lineage>
</organism>
<dbReference type="PANTHER" id="PTHR43441">
    <property type="entry name" value="RIBOSOMAL-PROTEIN-SERINE ACETYLTRANSFERASE"/>
    <property type="match status" value="1"/>
</dbReference>
<proteinExistence type="predicted"/>
<feature type="domain" description="N-acetyltransferase" evidence="1">
    <location>
        <begin position="26"/>
        <end position="186"/>
    </location>
</feature>
<accession>A0A9P5XF59</accession>
<dbReference type="Gene3D" id="3.40.630.30">
    <property type="match status" value="1"/>
</dbReference>
<dbReference type="SUPFAM" id="SSF55729">
    <property type="entry name" value="Acyl-CoA N-acyltransferases (Nat)"/>
    <property type="match status" value="1"/>
</dbReference>
<dbReference type="InterPro" id="IPR000182">
    <property type="entry name" value="GNAT_dom"/>
</dbReference>
<name>A0A9P5XF59_9AGAR</name>
<dbReference type="Pfam" id="PF13302">
    <property type="entry name" value="Acetyltransf_3"/>
    <property type="match status" value="1"/>
</dbReference>
<dbReference type="GO" id="GO:0008999">
    <property type="term" value="F:protein-N-terminal-alanine acetyltransferase activity"/>
    <property type="evidence" value="ECO:0007669"/>
    <property type="project" value="TreeGrafter"/>
</dbReference>
<dbReference type="EMBL" id="MU151137">
    <property type="protein sequence ID" value="KAF9449219.1"/>
    <property type="molecule type" value="Genomic_DNA"/>
</dbReference>
<protein>
    <submittedName>
        <fullName evidence="2">Acyl-CoA N-acyltransferase</fullName>
    </submittedName>
</protein>
<reference evidence="2" key="1">
    <citation type="submission" date="2020-11" db="EMBL/GenBank/DDBJ databases">
        <authorList>
            <consortium name="DOE Joint Genome Institute"/>
            <person name="Ahrendt S."/>
            <person name="Riley R."/>
            <person name="Andreopoulos W."/>
            <person name="Labutti K."/>
            <person name="Pangilinan J."/>
            <person name="Ruiz-Duenas F.J."/>
            <person name="Barrasa J.M."/>
            <person name="Sanchez-Garcia M."/>
            <person name="Camarero S."/>
            <person name="Miyauchi S."/>
            <person name="Serrano A."/>
            <person name="Linde D."/>
            <person name="Babiker R."/>
            <person name="Drula E."/>
            <person name="Ayuso-Fernandez I."/>
            <person name="Pacheco R."/>
            <person name="Padilla G."/>
            <person name="Ferreira P."/>
            <person name="Barriuso J."/>
            <person name="Kellner H."/>
            <person name="Castanera R."/>
            <person name="Alfaro M."/>
            <person name="Ramirez L."/>
            <person name="Pisabarro A.G."/>
            <person name="Kuo A."/>
            <person name="Tritt A."/>
            <person name="Lipzen A."/>
            <person name="He G."/>
            <person name="Yan M."/>
            <person name="Ng V."/>
            <person name="Cullen D."/>
            <person name="Martin F."/>
            <person name="Rosso M.-N."/>
            <person name="Henrissat B."/>
            <person name="Hibbett D."/>
            <person name="Martinez A.T."/>
            <person name="Grigoriev I.V."/>
        </authorList>
    </citation>
    <scope>NUCLEOTIDE SEQUENCE</scope>
    <source>
        <strain evidence="2">MF-IS2</strain>
    </source>
</reference>
<dbReference type="AlphaFoldDB" id="A0A9P5XF59"/>
<dbReference type="PANTHER" id="PTHR43441:SF5">
    <property type="entry name" value="FAMILY ACETYLTRANSFERASE, PUTATIVE-RELATED"/>
    <property type="match status" value="1"/>
</dbReference>
<dbReference type="OrthoDB" id="41238at2759"/>
<dbReference type="Proteomes" id="UP000807342">
    <property type="component" value="Unassembled WGS sequence"/>
</dbReference>
<evidence type="ECO:0000313" key="3">
    <source>
        <dbReference type="Proteomes" id="UP000807342"/>
    </source>
</evidence>
<dbReference type="InterPro" id="IPR051908">
    <property type="entry name" value="Ribosomal_N-acetyltransferase"/>
</dbReference>
<gene>
    <name evidence="2" type="ORF">P691DRAFT_812826</name>
</gene>
<evidence type="ECO:0000259" key="1">
    <source>
        <dbReference type="Pfam" id="PF13302"/>
    </source>
</evidence>
<evidence type="ECO:0000313" key="2">
    <source>
        <dbReference type="EMBL" id="KAF9449219.1"/>
    </source>
</evidence>